<gene>
    <name evidence="2" type="ORF">FQN60_003201</name>
</gene>
<feature type="compositionally biased region" description="Basic and acidic residues" evidence="1">
    <location>
        <begin position="400"/>
        <end position="415"/>
    </location>
</feature>
<feature type="compositionally biased region" description="Polar residues" evidence="1">
    <location>
        <begin position="59"/>
        <end position="77"/>
    </location>
</feature>
<keyword evidence="3" id="KW-1185">Reference proteome</keyword>
<evidence type="ECO:0000256" key="1">
    <source>
        <dbReference type="SAM" id="MobiDB-lite"/>
    </source>
</evidence>
<proteinExistence type="predicted"/>
<feature type="region of interest" description="Disordered" evidence="1">
    <location>
        <begin position="51"/>
        <end position="100"/>
    </location>
</feature>
<feature type="region of interest" description="Disordered" evidence="1">
    <location>
        <begin position="386"/>
        <end position="415"/>
    </location>
</feature>
<dbReference type="Proteomes" id="UP000327493">
    <property type="component" value="Chromosome 21"/>
</dbReference>
<accession>A0A5J5CMQ3</accession>
<dbReference type="EMBL" id="VOFY01000021">
    <property type="protein sequence ID" value="KAA8581620.1"/>
    <property type="molecule type" value="Genomic_DNA"/>
</dbReference>
<protein>
    <submittedName>
        <fullName evidence="2">Uncharacterized protein</fullName>
    </submittedName>
</protein>
<organism evidence="2 3">
    <name type="scientific">Etheostoma spectabile</name>
    <name type="common">orangethroat darter</name>
    <dbReference type="NCBI Taxonomy" id="54343"/>
    <lineage>
        <taxon>Eukaryota</taxon>
        <taxon>Metazoa</taxon>
        <taxon>Chordata</taxon>
        <taxon>Craniata</taxon>
        <taxon>Vertebrata</taxon>
        <taxon>Euteleostomi</taxon>
        <taxon>Actinopterygii</taxon>
        <taxon>Neopterygii</taxon>
        <taxon>Teleostei</taxon>
        <taxon>Neoteleostei</taxon>
        <taxon>Acanthomorphata</taxon>
        <taxon>Eupercaria</taxon>
        <taxon>Perciformes</taxon>
        <taxon>Percoidei</taxon>
        <taxon>Percidae</taxon>
        <taxon>Etheostomatinae</taxon>
        <taxon>Etheostoma</taxon>
    </lineage>
</organism>
<evidence type="ECO:0000313" key="2">
    <source>
        <dbReference type="EMBL" id="KAA8581620.1"/>
    </source>
</evidence>
<comment type="caution">
    <text evidence="2">The sequence shown here is derived from an EMBL/GenBank/DDBJ whole genome shotgun (WGS) entry which is preliminary data.</text>
</comment>
<sequence length="415" mass="44388">MQCNTSLNNVPSELHVEPVVTSNTMEANNEELFTSRDAELTSKNGTITFSEKSLRDGHQNTFDKPSPLTVCNATSSPKDNHSEVPPPELSTLNGTTDSTDPVANVVDTPESTFEANPAAEVASRVGRREIKDRSQSSLSLTDVFSHTLVHQSLDTENIKAKSFNLDDTLDLGADSVITSTPMTNCKIQSFNIQQREEGKTIGAQKKLYGDVPSKPDGQMPSEIPSNIICDRKTFLRQPPSKSLLPPPKAATQLLRQKFASALPCRFKAATSSLPMTRRLPQCEALRNPAACDTSQGTTGRCSYYKLRPLKTGAKPPNLGLQTPQVSGVPTGCRAATGLRLPSARGNAPASLSTNKLCGPTDAAAPAITAAEISTSCDGVSRAKALKQPGANHRALQAKPKGHELLKKYEPEGEGS</sequence>
<reference evidence="2 3" key="1">
    <citation type="submission" date="2019-08" db="EMBL/GenBank/DDBJ databases">
        <title>A chromosome-level genome assembly, high-density linkage maps, and genome scans reveal the genomic architecture of hybrid incompatibilities underlying speciation via character displacement in darters (Percidae: Etheostominae).</title>
        <authorList>
            <person name="Moran R.L."/>
            <person name="Catchen J.M."/>
            <person name="Fuller R.C."/>
        </authorList>
    </citation>
    <scope>NUCLEOTIDE SEQUENCE [LARGE SCALE GENOMIC DNA]</scope>
    <source>
        <strain evidence="2">EspeVRDwgs_2016</strain>
        <tissue evidence="2">Muscle</tissue>
    </source>
</reference>
<feature type="compositionally biased region" description="Polar residues" evidence="1">
    <location>
        <begin position="90"/>
        <end position="100"/>
    </location>
</feature>
<evidence type="ECO:0000313" key="3">
    <source>
        <dbReference type="Proteomes" id="UP000327493"/>
    </source>
</evidence>
<name>A0A5J5CMQ3_9PERO</name>
<dbReference type="AlphaFoldDB" id="A0A5J5CMQ3"/>